<proteinExistence type="predicted"/>
<dbReference type="EMBL" id="CP104213">
    <property type="protein sequence ID" value="UWX65114.1"/>
    <property type="molecule type" value="Genomic_DNA"/>
</dbReference>
<feature type="chain" id="PRO_5046840418" description="DUF1579 domain-containing protein" evidence="1">
    <location>
        <begin position="27"/>
        <end position="195"/>
    </location>
</feature>
<dbReference type="Proteomes" id="UP001060261">
    <property type="component" value="Chromosome"/>
</dbReference>
<gene>
    <name evidence="2" type="ORF">N0D28_05505</name>
</gene>
<evidence type="ECO:0008006" key="4">
    <source>
        <dbReference type="Google" id="ProtNLM"/>
    </source>
</evidence>
<accession>A0ABY5YJ10</accession>
<protein>
    <recommendedName>
        <fullName evidence="4">DUF1579 domain-containing protein</fullName>
    </recommendedName>
</protein>
<evidence type="ECO:0000313" key="2">
    <source>
        <dbReference type="EMBL" id="UWX65114.1"/>
    </source>
</evidence>
<feature type="signal peptide" evidence="1">
    <location>
        <begin position="1"/>
        <end position="26"/>
    </location>
</feature>
<organism evidence="2 3">
    <name type="scientific">Deinococcus rubellus</name>
    <dbReference type="NCBI Taxonomy" id="1889240"/>
    <lineage>
        <taxon>Bacteria</taxon>
        <taxon>Thermotogati</taxon>
        <taxon>Deinococcota</taxon>
        <taxon>Deinococci</taxon>
        <taxon>Deinococcales</taxon>
        <taxon>Deinococcaceae</taxon>
        <taxon>Deinococcus</taxon>
    </lineage>
</organism>
<keyword evidence="3" id="KW-1185">Reference proteome</keyword>
<name>A0ABY5YJ10_9DEIO</name>
<evidence type="ECO:0000313" key="3">
    <source>
        <dbReference type="Proteomes" id="UP001060261"/>
    </source>
</evidence>
<dbReference type="RefSeq" id="WP_260561372.1">
    <property type="nucleotide sequence ID" value="NZ_BAABEC010000175.1"/>
</dbReference>
<evidence type="ECO:0000256" key="1">
    <source>
        <dbReference type="SAM" id="SignalP"/>
    </source>
</evidence>
<sequence>MKRTLTRPAAALLTVLAAALTPVALAQQMTPAQLMADQQKMMAPLSWMNGEWRGPATILLPDGKTHIITQPEKIGPMQDGTLKILHGRGYEADGTASFDAFAVVAYDSYDKTFNITSFSGGNAGKFTFKPTADGYIWDVPEGPVTLRYTAVFKDGTWTETGENIAEGKPPVKNFQMVLNRIGDTDWPNADLVPMK</sequence>
<reference evidence="2" key="1">
    <citation type="submission" date="2022-09" db="EMBL/GenBank/DDBJ databases">
        <title>genome sequence of Deinococcus rubellus.</title>
        <authorList>
            <person name="Srinivasan S."/>
        </authorList>
    </citation>
    <scope>NUCLEOTIDE SEQUENCE</scope>
    <source>
        <strain evidence="2">Ant6</strain>
    </source>
</reference>
<keyword evidence="1" id="KW-0732">Signal</keyword>